<name>A0A1H7IXC3_STIAU</name>
<evidence type="ECO:0000313" key="5">
    <source>
        <dbReference type="Proteomes" id="UP000182719"/>
    </source>
</evidence>
<organism evidence="4 5">
    <name type="scientific">Stigmatella aurantiaca</name>
    <dbReference type="NCBI Taxonomy" id="41"/>
    <lineage>
        <taxon>Bacteria</taxon>
        <taxon>Pseudomonadati</taxon>
        <taxon>Myxococcota</taxon>
        <taxon>Myxococcia</taxon>
        <taxon>Myxococcales</taxon>
        <taxon>Cystobacterineae</taxon>
        <taxon>Archangiaceae</taxon>
        <taxon>Stigmatella</taxon>
    </lineage>
</organism>
<dbReference type="GO" id="GO:0032259">
    <property type="term" value="P:methylation"/>
    <property type="evidence" value="ECO:0007669"/>
    <property type="project" value="UniProtKB-KW"/>
</dbReference>
<sequence>MRLPSPQQLLEFPQSVRLALKPMPGETLDAICGGEVQVLQRRAGYRFSLDPILLAHFAVFEAGAHRGRLIDLGTGSGIIPLVLAKRLGLRDVTGLELQPRLYALAERNVYLNRCEQQVTLVQGDLRQVSQFFAAGSFGHVLCNPPYRACTTGRSSMTLEKALARHEVACSLQDVAGAARHLLTPRGGLSLVYPSARFAELVAVLREHRLEPKTVRMVHPRAERPAKLVLLHAVKGGRADLRVLPPLVLHAEDEHAFTEEVSAMVG</sequence>
<keyword evidence="5" id="KW-1185">Reference proteome</keyword>
<dbReference type="CDD" id="cd02440">
    <property type="entry name" value="AdoMet_MTases"/>
    <property type="match status" value="1"/>
</dbReference>
<reference evidence="5" key="1">
    <citation type="submission" date="2016-10" db="EMBL/GenBank/DDBJ databases">
        <authorList>
            <person name="Varghese N."/>
            <person name="Submissions S."/>
        </authorList>
    </citation>
    <scope>NUCLEOTIDE SEQUENCE [LARGE SCALE GENOMIC DNA]</scope>
    <source>
        <strain evidence="5">DSM 17044</strain>
    </source>
</reference>
<protein>
    <submittedName>
        <fullName evidence="4">tRNA1(Val) A37 N6-methylase TrmN6</fullName>
    </submittedName>
</protein>
<dbReference type="SUPFAM" id="SSF53335">
    <property type="entry name" value="S-adenosyl-L-methionine-dependent methyltransferases"/>
    <property type="match status" value="1"/>
</dbReference>
<gene>
    <name evidence="4" type="ORF">SAMN05444354_10249</name>
</gene>
<evidence type="ECO:0000313" key="4">
    <source>
        <dbReference type="EMBL" id="SEK67089.1"/>
    </source>
</evidence>
<dbReference type="PANTHER" id="PTHR47739:SF1">
    <property type="entry name" value="TRNA1(VAL) (ADENINE(37)-N6)-METHYLTRANSFERASE"/>
    <property type="match status" value="1"/>
</dbReference>
<accession>A0A1H7IXC3</accession>
<dbReference type="InterPro" id="IPR029063">
    <property type="entry name" value="SAM-dependent_MTases_sf"/>
</dbReference>
<dbReference type="Gene3D" id="3.40.50.150">
    <property type="entry name" value="Vaccinia Virus protein VP39"/>
    <property type="match status" value="1"/>
</dbReference>
<keyword evidence="1 4" id="KW-0808">Transferase</keyword>
<dbReference type="InterPro" id="IPR007848">
    <property type="entry name" value="Small_mtfrase_dom"/>
</dbReference>
<evidence type="ECO:0000256" key="2">
    <source>
        <dbReference type="ARBA" id="ARBA00022691"/>
    </source>
</evidence>
<dbReference type="GO" id="GO:0008168">
    <property type="term" value="F:methyltransferase activity"/>
    <property type="evidence" value="ECO:0007669"/>
    <property type="project" value="UniProtKB-KW"/>
</dbReference>
<dbReference type="InterPro" id="IPR050210">
    <property type="entry name" value="tRNA_Adenine-N(6)_MTase"/>
</dbReference>
<keyword evidence="2" id="KW-0949">S-adenosyl-L-methionine</keyword>
<evidence type="ECO:0000256" key="1">
    <source>
        <dbReference type="ARBA" id="ARBA00022603"/>
    </source>
</evidence>
<dbReference type="Pfam" id="PF05175">
    <property type="entry name" value="MTS"/>
    <property type="match status" value="1"/>
</dbReference>
<dbReference type="PANTHER" id="PTHR47739">
    <property type="entry name" value="TRNA1(VAL) (ADENINE(37)-N6)-METHYLTRANSFERASE"/>
    <property type="match status" value="1"/>
</dbReference>
<dbReference type="AlphaFoldDB" id="A0A1H7IXC3"/>
<dbReference type="RefSeq" id="WP_245768405.1">
    <property type="nucleotide sequence ID" value="NZ_FOAP01000002.1"/>
</dbReference>
<evidence type="ECO:0000259" key="3">
    <source>
        <dbReference type="Pfam" id="PF05175"/>
    </source>
</evidence>
<feature type="domain" description="Methyltransferase small" evidence="3">
    <location>
        <begin position="54"/>
        <end position="151"/>
    </location>
</feature>
<proteinExistence type="predicted"/>
<dbReference type="Proteomes" id="UP000182719">
    <property type="component" value="Unassembled WGS sequence"/>
</dbReference>
<dbReference type="EMBL" id="FOAP01000002">
    <property type="protein sequence ID" value="SEK67089.1"/>
    <property type="molecule type" value="Genomic_DNA"/>
</dbReference>
<keyword evidence="1 4" id="KW-0489">Methyltransferase</keyword>